<accession>A0A6A4T0H1</accession>
<dbReference type="InterPro" id="IPR002553">
    <property type="entry name" value="Clathrin/coatomer_adapt-like_N"/>
</dbReference>
<dbReference type="PROSITE" id="PS50082">
    <property type="entry name" value="WD_REPEATS_2"/>
    <property type="match status" value="3"/>
</dbReference>
<dbReference type="PROSITE" id="PS51456">
    <property type="entry name" value="MYOSIN_MOTOR"/>
    <property type="match status" value="2"/>
</dbReference>
<feature type="domain" description="Myosin motor" evidence="17">
    <location>
        <begin position="63"/>
        <end position="745"/>
    </location>
</feature>
<feature type="coiled-coil region" evidence="14">
    <location>
        <begin position="1301"/>
        <end position="1394"/>
    </location>
</feature>
<feature type="binding site" evidence="13">
    <location>
        <begin position="157"/>
        <end position="164"/>
    </location>
    <ligand>
        <name>ATP</name>
        <dbReference type="ChEBI" id="CHEBI:30616"/>
    </ligand>
</feature>
<dbReference type="InterPro" id="IPR036961">
    <property type="entry name" value="Kinesin_motor_dom_sf"/>
</dbReference>
<dbReference type="SUPFAM" id="SSF48371">
    <property type="entry name" value="ARM repeat"/>
    <property type="match status" value="1"/>
</dbReference>
<feature type="region of interest" description="Actin-binding" evidence="13">
    <location>
        <begin position="625"/>
        <end position="647"/>
    </location>
</feature>
<dbReference type="CDD" id="cd00200">
    <property type="entry name" value="WD40"/>
    <property type="match status" value="1"/>
</dbReference>
<evidence type="ECO:0000256" key="5">
    <source>
        <dbReference type="ARBA" id="ARBA00022741"/>
    </source>
</evidence>
<dbReference type="Gene3D" id="3.40.850.10">
    <property type="entry name" value="Kinesin motor domain"/>
    <property type="match status" value="2"/>
</dbReference>
<reference evidence="18 19" key="1">
    <citation type="submission" date="2019-06" db="EMBL/GenBank/DDBJ databases">
        <title>Draft genomes of female and male turbot (Scophthalmus maximus).</title>
        <authorList>
            <person name="Xu H."/>
            <person name="Xu X.-W."/>
            <person name="Shao C."/>
            <person name="Chen S."/>
        </authorList>
    </citation>
    <scope>NUCLEOTIDE SEQUENCE [LARGE SCALE GENOMIC DNA]</scope>
    <source>
        <strain evidence="18">Ysfricsl-2016a</strain>
        <tissue evidence="18">Blood</tissue>
    </source>
</reference>
<evidence type="ECO:0000256" key="14">
    <source>
        <dbReference type="SAM" id="Coils"/>
    </source>
</evidence>
<dbReference type="InterPro" id="IPR011989">
    <property type="entry name" value="ARM-like"/>
</dbReference>
<dbReference type="InterPro" id="IPR036322">
    <property type="entry name" value="WD40_repeat_dom_sf"/>
</dbReference>
<feature type="region of interest" description="Actin-binding" evidence="13">
    <location>
        <begin position="2322"/>
        <end position="2344"/>
    </location>
</feature>
<dbReference type="SUPFAM" id="SSF50978">
    <property type="entry name" value="WD40 repeat-like"/>
    <property type="match status" value="1"/>
</dbReference>
<evidence type="ECO:0000256" key="13">
    <source>
        <dbReference type="PROSITE-ProRule" id="PRU00782"/>
    </source>
</evidence>
<dbReference type="GO" id="GO:0007015">
    <property type="term" value="P:actin filament organization"/>
    <property type="evidence" value="ECO:0007669"/>
    <property type="project" value="TreeGrafter"/>
</dbReference>
<feature type="compositionally biased region" description="Acidic residues" evidence="15">
    <location>
        <begin position="1112"/>
        <end position="1124"/>
    </location>
</feature>
<dbReference type="GO" id="GO:0016459">
    <property type="term" value="C:myosin complex"/>
    <property type="evidence" value="ECO:0007669"/>
    <property type="project" value="UniProtKB-KW"/>
</dbReference>
<dbReference type="EMBL" id="VEVO01000006">
    <property type="protein sequence ID" value="KAF0040996.1"/>
    <property type="molecule type" value="Genomic_DNA"/>
</dbReference>
<dbReference type="Gene3D" id="1.20.5.190">
    <property type="match status" value="5"/>
</dbReference>
<dbReference type="PANTHER" id="PTHR13140:SF273">
    <property type="entry name" value="UNCONVENTIONAL MYOSIN-VA"/>
    <property type="match status" value="1"/>
</dbReference>
<feature type="repeat" description="WD" evidence="12">
    <location>
        <begin position="3491"/>
        <end position="3532"/>
    </location>
</feature>
<dbReference type="FunFam" id="1.20.58.530:FF:000002">
    <property type="entry name" value="Class V myosin"/>
    <property type="match status" value="1"/>
</dbReference>
<sequence>MEDKVISPEKAEEAKLKARYPNLGAKPGGSDLLRKRLQKGEVEYKIDPKTNNLPPLRNPNILVGENDLTTLSYLHEPAVLHNLKVRFIDSKLIYTYCGIVLVAINPYESLPIYEADIINAYSGQNMGDMDPHIFAVAEEAYKQMASDGRSQSIIVSGESGAGKTVSAKYAMRYFATVSCSSGEASVEDRVLASSPIMEALGNAKTTRNDNSSRFGKYIEIGFDKKHCIIGANMRTYLLEKSRVVFQAHGERNYHIFYQLCASSHLPEFKALKLGCTDDFHCTNQGQSPVIDGVDDAKEMCNTRRAFSQLGICESDQMEIYQIMAAILHLSNVEIKDQRADRSNILPDNVHLVVFCELTGVPCEEMAHWLCHRKLKTTTETYVKPIPKINAINGRDALAKHIYAKLFSWIVGNINYALKSAAKQHSFIGVLDIYGFETFDVNSFEQFCINYANEKLQQQFNLHVFKLEQEEYLKEEISWTLIDFSDNQPCINLIEAKLGILDLLDEECKMPKGCDDTWAQKMYNTLLKQNVHFDKPRLSNRAFIIHHFADKVEYQCEGFLEKNKDTVNEEQINVLKNSKFDLLLKLFEDDEKATSSTNKPTGNIGRAGPSRRDNKKTVGLQFRQSLQMLMETLNATTPHYVRCLKPNDHKAPFTLDPVRAVQQLRACGVLETIRISAAGFPSRWTYQEFFSRYRVLMKQKDVLRDRKQTCKNLLEKLVKEQDKYQFGKNKIFFRAGQVAYLEKLRSDKLRMACVSMQKTIRCWLGRKKYLRMRESAITIQRHVRGHQARCYVKGLRRTGAAVVIQKNVRMWVNRRRYQQQRSAAITIQCFLRAYMARKQYYKLMFEQKAVVIQKWVKGWLSRLRYKRTMAAIVLLQSCVRRMQAKKALKKLKVEARSVEHFKKLNFGMENKIMQLQHKINDQQKENKELRERLSAVEKTQTMERERQSRETESLRRSEQEARAKAQTLPSLLEQLSFLQHELENTRREKDDLEEQTKFYKEQTQQMVEELNMKNSLLSSEKEEMNTLIIEQAQKLTEIKTNVENTKQVEKDLTDERSRYQGLLSEHLHLEERHRDLKEKMDLSISSSKSGHKRTDSNYSSNSSEFSQSLGSTEGEDSSIPTEDEAQPTVDLPVLLKLQRRVNELEQEKQSLWQKLDTREEAQQEKAKEVEEQKTVGRAELDLETLKRQEFESENRKLKQDLNELRKSLTNESSELAPPAPGTLPYDVLLEQLTSSNDELEMRKEEVLLLRSHMVRQEALKHKDSPLGESVKLDLREMPSFQDGDRPLDIYTLNEDGELWLAYEGLKETNRFLEGQMQEQERVHSERCGKLLQEVDKLKVEKEQQQKLLAQSLLLPEDARIEASLQHEILRLTNDNLELRDQQEKQDKTIRKLKKQLKFFMKKVGEFEASTQQMNSASTMNAPIRAINITRKEKEYKGMLEYKEGDENRLLKNLVVDLKPRGVAVSFLPGLPAYIVFMCVRYADHVNNDRRVSNLLNSTISSIKGVIKVFITQNTAKQNEHCLSNFELSEYQQVFSDLAIQIYCQLIKCMENIMLPLIVASMLEHETIQGVLGSKPTGLRKRSTSLPEEEAVTVEVLLQRLGLLHTTMSQHGMDAELIKQVVRQQFYIICAVTLNHLLLRKDMCSWSKGLQIRYNVWQLEEWLTERELADCGAKETLEPLVQAAQLLQIKKKTEADAQAICNMCTALTTAQIIKVLTLYTPVIEFEERVSTTFIAMIKEHHHPLDPSNTRLPPLRNPDILVGENDLTALSYLHEPAVLHNLKVRFVESKIIYTYCGIILVAVNPYKQLPLYGDAIIHAYSGQNMGDMDPHIFAVAEEAYKQMARNHKNQSIIVSGESGAGKTVSARYAMRYFAVVSKSGSKTRVEDKVLASNPVTEAMGNAKTTRNDNSSRFGKYTEISFDRRYRIIGANMRTYLLEKSRVVFQADNERNYHIFYQMCSCAQLREFKNLRLLSADKFRYTCTGGDVTIEGVDDKKDLEETRRTFSMLGLKEDFQSDVFKVLAAILHLGNVEIRDSGKDKSSVSPSDPHVAVVCELLGVSAEALVRWLCHRRIVLVAETVVKPVPRERAVNARDALAKHIYAHLFDCIINRINTALQVPGKPYAFIGVLDIYGFETFDINSFEQFCINYANEKLQQQFNLHVFKLEQEEYMKEDIPWTLIDFYDNQPVIDLIETKMGILDLLNEECLFPQGTDQSWLQKLYTYLDTNPLFEKPRLSNEAFVIQHFADKVEYQCRDFLEKNRDTLYEELQDIMKDSEFPFLANFFREEEQSTGTSKGVKVRPARPRVKAANKQLRASVGDKFSSSLSLLMETLNATTPHYVRCIKPNEEKLPFEYDSRRVVQQLRACGVLETIRVSAQSYPSRWTYIEFYSRYSILMSHQEADLSDKKQTCKNVLQRLIQDPNQYKFGRTKIFFRAGQVAYLEKLRLDRLRGASVTIQKHVRGWSQRRKYLRMREAAIVLQQYIRGKRTIHKMVSAATLKRGWATVVIQRHWRGYRTRQIYQLVRLASVTIQAFTRGWMARKRYKKMVEEQKALILQKYARAWLARRRFQTMRRLVLNVQLSFRVQKLRKRIEEQNKENCGLVERLTSLASTHSHTVDRLQGVEAQLEKSTRQRASLEARERTVKEGATLTIAQLQKEIDALTLEKQDLEKEFEASTKEAKESFDVIKRHLLHEKENEARLRKIAENNTEIQRHDHEKEVEALKEEIKRMKEERVGLHRKIEEEGQVTSDLQEQVVQLTKHVKAIPELRRDLNNLQNQRTNMDRKMKQQSEQARAKMNEITRQLLGGVVEEEVLLGLTPNDSEAIYEVEDLLAAFEGLQKATRILENHHREQKESYETQLEGMQLKVDHLQNENSKLQNLFQEKSNINENIRQEVSRLSSENSVIPELTLQVSELQRQKHELEVHVEEQSTELAEKTEEITNILQKKIKEESSQRRHFEEKAEALEEVKRELQGRVEDLEEENDHSKRQQLMETEAKSKLRQETSRLTAENMDFEEQLDQKDRLIKKLQNQIHSLVSSQKAKEMSAAVIPKDYLGMLEFKREDEPMLIQNIILELKPKGVVVNMIPGLPAYILFMCVRYADYLNDEAKLKSLMNATICAVKKVIMSHHKDFELLSFWLSNMYLLLNCLKQYSGEEEFMKHNTPEQKRNCLQNFDLSEHRQILSDLAIHIYHQLITVMEKTLTPAIVPGMLEHESLQGISSMKPTGFRKRSNSIYEDLETHTISSIIQQLSVFHSTMNQHGMELGLIIQVVKQLFFQVGATTLNNIMLRKDMCSCRKGMQIRCNISYLEEWLKEKELQSFSVIDTLRPLSQAAWLLQVNKSTDEDAKEITDKCTELNSVQIVKILNSYTPIDDFEKRVTSSFVRKVQPFRCRSLPAQRKYMRSPPIPEMATQEVQLSETLAHLKTESDTLKGKLEEERAKLHDVERARCDNALHLGDGLRLCSLWVRCSLGLDNKCSVYPLSLDKNENLAAKKKSVAMHTNYLSACSFTNSDMQILTSSGDGTCALWDVESGQLLQSFHGHAADVLCLDLAPSETGNTFVSGGCDKKANVWDMRSGQCIQSFETHESDINSVRYYPSGDAFASGSDDATCRLYDLRADREVAIYSKESIIFGVSSVDFSLSEGNLLFAAKMSDVVEKTLTALPSLLSLDSQPGAAKLSSTSKLGNLIRGITELTSKHEEEKLIQRELASIKEQVSSPNTSMRQMKELMVRAIYCESLGYEASFSYIHAIKLAQQGAGLEKRVGYLAVSLFLNENHELLLLLVNTVLKDLQSTNLIEVCMALTVVSQMFPKDMIPAILPLVEEKLNHPKEIIRRKAVLALYKFYLIAPNQVQHIHNKFRKALCDKDPGVMTASLHIYLQMIQENPEGYKDLTASFVTILKQVVGGKLPIDFNYHSVPAPWLQIQLLRILSFLGKNDQSVSELMYEVLDESLQRAEMNHNITYAILYECVRCIYTIHPKSELLEKAAQCIGNFVLSPKINLKYLGLKALTYVVQQDPKLALQHQMTIIECLDHPDLIIKRETLELLFRITNAQNVMVIVEKMLEFLRVSIDDYTTIDLVGKVAELAEKYPSE</sequence>
<keyword evidence="8 14" id="KW-0175">Coiled coil</keyword>
<dbReference type="CDD" id="cd15470">
    <property type="entry name" value="Myo5_CBD"/>
    <property type="match status" value="1"/>
</dbReference>
<keyword evidence="5 13" id="KW-0547">Nucleotide-binding</keyword>
<dbReference type="Pfam" id="PF25391">
    <property type="entry name" value="WD40_Gbeta"/>
    <property type="match status" value="1"/>
</dbReference>
<dbReference type="Gene3D" id="1.10.10.820">
    <property type="match status" value="2"/>
</dbReference>
<feature type="compositionally biased region" description="Low complexity" evidence="15">
    <location>
        <begin position="1095"/>
        <end position="1110"/>
    </location>
</feature>
<evidence type="ECO:0008006" key="20">
    <source>
        <dbReference type="Google" id="ProtNLM"/>
    </source>
</evidence>
<dbReference type="SMART" id="SM00015">
    <property type="entry name" value="IQ"/>
    <property type="match status" value="11"/>
</dbReference>
<dbReference type="CDD" id="cd01380">
    <property type="entry name" value="MYSc_Myo5"/>
    <property type="match status" value="2"/>
</dbReference>
<dbReference type="GO" id="GO:0000146">
    <property type="term" value="F:microfilament motor activity"/>
    <property type="evidence" value="ECO:0007669"/>
    <property type="project" value="TreeGrafter"/>
</dbReference>
<dbReference type="PROSITE" id="PS00678">
    <property type="entry name" value="WD_REPEATS_1"/>
    <property type="match status" value="1"/>
</dbReference>
<dbReference type="FunFam" id="3.30.70.1590:FF:000003">
    <property type="entry name" value="Myosin-Va isoform 1"/>
    <property type="match status" value="1"/>
</dbReference>
<evidence type="ECO:0000256" key="15">
    <source>
        <dbReference type="SAM" id="MobiDB-lite"/>
    </source>
</evidence>
<dbReference type="Pfam" id="PF00063">
    <property type="entry name" value="Myosin_head"/>
    <property type="match status" value="2"/>
</dbReference>
<dbReference type="PANTHER" id="PTHR13140">
    <property type="entry name" value="MYOSIN"/>
    <property type="match status" value="1"/>
</dbReference>
<dbReference type="InterPro" id="IPR016024">
    <property type="entry name" value="ARM-type_fold"/>
</dbReference>
<feature type="domain" description="Dilute" evidence="16">
    <location>
        <begin position="1495"/>
        <end position="1741"/>
    </location>
</feature>
<evidence type="ECO:0000256" key="7">
    <source>
        <dbReference type="ARBA" id="ARBA00022860"/>
    </source>
</evidence>
<dbReference type="PROSITE" id="PS51126">
    <property type="entry name" value="DILUTE"/>
    <property type="match status" value="2"/>
</dbReference>
<comment type="caution">
    <text evidence="18">The sequence shown here is derived from an EMBL/GenBank/DDBJ whole genome shotgun (WGS) entry which is preliminary data.</text>
</comment>
<feature type="domain" description="Myosin motor" evidence="17">
    <location>
        <begin position="1759"/>
        <end position="2443"/>
    </location>
</feature>
<dbReference type="GO" id="GO:0051015">
    <property type="term" value="F:actin filament binding"/>
    <property type="evidence" value="ECO:0007669"/>
    <property type="project" value="TreeGrafter"/>
</dbReference>
<comment type="subcellular location">
    <subcellularLocation>
        <location evidence="1">Endomembrane system</location>
        <topology evidence="1">Peripheral membrane protein</topology>
    </subcellularLocation>
</comment>
<feature type="coiled-coil region" evidence="14">
    <location>
        <begin position="2849"/>
        <end position="3027"/>
    </location>
</feature>
<dbReference type="InterPro" id="IPR019775">
    <property type="entry name" value="WD40_repeat_CS"/>
</dbReference>
<dbReference type="SMART" id="SM00242">
    <property type="entry name" value="MYSc"/>
    <property type="match status" value="2"/>
</dbReference>
<dbReference type="PROSITE" id="PS50096">
    <property type="entry name" value="IQ"/>
    <property type="match status" value="9"/>
</dbReference>
<evidence type="ECO:0000256" key="2">
    <source>
        <dbReference type="ARBA" id="ARBA00008314"/>
    </source>
</evidence>
<dbReference type="SUPFAM" id="SSF52540">
    <property type="entry name" value="P-loop containing nucleoside triphosphate hydrolases"/>
    <property type="match status" value="5"/>
</dbReference>
<evidence type="ECO:0000256" key="4">
    <source>
        <dbReference type="ARBA" id="ARBA00022737"/>
    </source>
</evidence>
<dbReference type="Pfam" id="PF01602">
    <property type="entry name" value="Adaptin_N"/>
    <property type="match status" value="1"/>
</dbReference>
<dbReference type="FunFam" id="1.20.5.190:FF:000001">
    <property type="entry name" value="unconventional myosin-Va"/>
    <property type="match status" value="2"/>
</dbReference>
<evidence type="ECO:0000256" key="1">
    <source>
        <dbReference type="ARBA" id="ARBA00004184"/>
    </source>
</evidence>
<proteinExistence type="inferred from homology"/>
<dbReference type="FunFam" id="3.30.70.1590:FF:000005">
    <property type="entry name" value="unconventional myosin-Vc"/>
    <property type="match status" value="1"/>
</dbReference>
<keyword evidence="9 13" id="KW-0518">Myosin</keyword>
<dbReference type="PRINTS" id="PR00193">
    <property type="entry name" value="MYOSINHEAVY"/>
</dbReference>
<dbReference type="InterPro" id="IPR036103">
    <property type="entry name" value="MYSc_Myo5"/>
</dbReference>
<keyword evidence="10 13" id="KW-0505">Motor protein</keyword>
<evidence type="ECO:0000256" key="11">
    <source>
        <dbReference type="ARBA" id="ARBA00023203"/>
    </source>
</evidence>
<dbReference type="Proteomes" id="UP000438429">
    <property type="component" value="Unassembled WGS sequence"/>
</dbReference>
<dbReference type="Gene3D" id="2.130.10.10">
    <property type="entry name" value="YVTN repeat-like/Quinoprotein amine dehydrogenase"/>
    <property type="match status" value="1"/>
</dbReference>
<protein>
    <recommendedName>
        <fullName evidence="20">Unconventional myosin-Va</fullName>
    </recommendedName>
</protein>
<evidence type="ECO:0000256" key="12">
    <source>
        <dbReference type="PROSITE-ProRule" id="PRU00221"/>
    </source>
</evidence>
<feature type="binding site" evidence="13">
    <location>
        <begin position="1853"/>
        <end position="1860"/>
    </location>
    <ligand>
        <name>ATP</name>
        <dbReference type="ChEBI" id="CHEBI:30616"/>
    </ligand>
</feature>
<dbReference type="InterPro" id="IPR001609">
    <property type="entry name" value="Myosin_head_motor_dom-like"/>
</dbReference>
<evidence type="ECO:0000313" key="19">
    <source>
        <dbReference type="Proteomes" id="UP000438429"/>
    </source>
</evidence>
<dbReference type="InterPro" id="IPR000048">
    <property type="entry name" value="IQ_motif_EF-hand-BS"/>
</dbReference>
<evidence type="ECO:0000256" key="9">
    <source>
        <dbReference type="ARBA" id="ARBA00023123"/>
    </source>
</evidence>
<feature type="repeat" description="WD" evidence="12">
    <location>
        <begin position="3533"/>
        <end position="3576"/>
    </location>
</feature>
<dbReference type="PROSITE" id="PS50294">
    <property type="entry name" value="WD_REPEATS_REGION"/>
    <property type="match status" value="3"/>
</dbReference>
<feature type="repeat" description="WD" evidence="12">
    <location>
        <begin position="3577"/>
        <end position="3618"/>
    </location>
</feature>
<dbReference type="InterPro" id="IPR027417">
    <property type="entry name" value="P-loop_NTPase"/>
</dbReference>
<dbReference type="InterPro" id="IPR015943">
    <property type="entry name" value="WD40/YVTN_repeat-like_dom_sf"/>
</dbReference>
<dbReference type="GO" id="GO:0016192">
    <property type="term" value="P:vesicle-mediated transport"/>
    <property type="evidence" value="ECO:0007669"/>
    <property type="project" value="InterPro"/>
</dbReference>
<feature type="region of interest" description="Disordered" evidence="15">
    <location>
        <begin position="592"/>
        <end position="615"/>
    </location>
</feature>
<dbReference type="Pfam" id="PF01843">
    <property type="entry name" value="DIL"/>
    <property type="match status" value="2"/>
</dbReference>
<dbReference type="InterPro" id="IPR002710">
    <property type="entry name" value="Dilute_dom"/>
</dbReference>
<dbReference type="InterPro" id="IPR001680">
    <property type="entry name" value="WD40_rpt"/>
</dbReference>
<keyword evidence="11 13" id="KW-0009">Actin-binding</keyword>
<evidence type="ECO:0000256" key="10">
    <source>
        <dbReference type="ARBA" id="ARBA00023175"/>
    </source>
</evidence>
<feature type="compositionally biased region" description="Basic and acidic residues" evidence="15">
    <location>
        <begin position="931"/>
        <end position="962"/>
    </location>
</feature>
<dbReference type="SMART" id="SM00320">
    <property type="entry name" value="WD40"/>
    <property type="match status" value="3"/>
</dbReference>
<dbReference type="GO" id="GO:0030117">
    <property type="term" value="C:membrane coat"/>
    <property type="evidence" value="ECO:0007669"/>
    <property type="project" value="InterPro"/>
</dbReference>
<dbReference type="SMART" id="SM01132">
    <property type="entry name" value="DIL"/>
    <property type="match status" value="2"/>
</dbReference>
<dbReference type="FunFam" id="1.10.10.820:FF:000001">
    <property type="entry name" value="Myosin heavy chain"/>
    <property type="match status" value="2"/>
</dbReference>
<comment type="similarity">
    <text evidence="2 13">Belongs to the TRAFAC class myosin-kinesin ATPase superfamily. Myosin family.</text>
</comment>
<dbReference type="GO" id="GO:0005524">
    <property type="term" value="F:ATP binding"/>
    <property type="evidence" value="ECO:0007669"/>
    <property type="project" value="UniProtKB-UniRule"/>
</dbReference>
<keyword evidence="7" id="KW-0112">Calmodulin-binding</keyword>
<feature type="coiled-coil region" evidence="14">
    <location>
        <begin position="967"/>
        <end position="1078"/>
    </location>
</feature>
<dbReference type="InterPro" id="IPR058662">
    <property type="entry name" value="Myo5a/b_dom"/>
</dbReference>
<evidence type="ECO:0000256" key="3">
    <source>
        <dbReference type="ARBA" id="ARBA00022574"/>
    </source>
</evidence>
<name>A0A6A4T0H1_SCOMX</name>
<dbReference type="InterPro" id="IPR016346">
    <property type="entry name" value="G-protein_beta_1-5"/>
</dbReference>
<dbReference type="Gene3D" id="1.20.58.530">
    <property type="match status" value="2"/>
</dbReference>
<evidence type="ECO:0000259" key="17">
    <source>
        <dbReference type="PROSITE" id="PS51456"/>
    </source>
</evidence>
<dbReference type="Gene3D" id="3.30.70.1590">
    <property type="match status" value="2"/>
</dbReference>
<evidence type="ECO:0000256" key="6">
    <source>
        <dbReference type="ARBA" id="ARBA00022840"/>
    </source>
</evidence>
<evidence type="ECO:0000256" key="8">
    <source>
        <dbReference type="ARBA" id="ARBA00023054"/>
    </source>
</evidence>
<dbReference type="Pfam" id="PF25966">
    <property type="entry name" value="Myo5a"/>
    <property type="match status" value="1"/>
</dbReference>
<feature type="coiled-coil region" evidence="14">
    <location>
        <begin position="3415"/>
        <end position="3442"/>
    </location>
</feature>
<dbReference type="Pfam" id="PF00612">
    <property type="entry name" value="IQ"/>
    <property type="match status" value="8"/>
</dbReference>
<feature type="region of interest" description="Disordered" evidence="15">
    <location>
        <begin position="931"/>
        <end position="964"/>
    </location>
</feature>
<dbReference type="FunFam" id="3.40.850.10:FF:000089">
    <property type="entry name" value="Myosin VC"/>
    <property type="match status" value="1"/>
</dbReference>
<gene>
    <name evidence="18" type="ORF">F2P81_006894</name>
</gene>
<feature type="coiled-coil region" evidence="14">
    <location>
        <begin position="2702"/>
        <end position="2799"/>
    </location>
</feature>
<dbReference type="GO" id="GO:0012505">
    <property type="term" value="C:endomembrane system"/>
    <property type="evidence" value="ECO:0007669"/>
    <property type="project" value="UniProtKB-SubCell"/>
</dbReference>
<evidence type="ECO:0000313" key="18">
    <source>
        <dbReference type="EMBL" id="KAF0040996.1"/>
    </source>
</evidence>
<dbReference type="Gene3D" id="1.20.120.720">
    <property type="entry name" value="Myosin VI head, motor domain, U50 subdomain"/>
    <property type="match status" value="2"/>
</dbReference>
<dbReference type="GO" id="GO:0006886">
    <property type="term" value="P:intracellular protein transport"/>
    <property type="evidence" value="ECO:0007669"/>
    <property type="project" value="InterPro"/>
</dbReference>
<feature type="region of interest" description="Disordered" evidence="15">
    <location>
        <begin position="1080"/>
        <end position="1126"/>
    </location>
</feature>
<dbReference type="GO" id="GO:0005516">
    <property type="term" value="F:calmodulin binding"/>
    <property type="evidence" value="ECO:0007669"/>
    <property type="project" value="UniProtKB-KW"/>
</dbReference>
<keyword evidence="3 12" id="KW-0853">WD repeat</keyword>
<dbReference type="Gene3D" id="1.25.10.10">
    <property type="entry name" value="Leucine-rich Repeat Variant"/>
    <property type="match status" value="1"/>
</dbReference>
<evidence type="ECO:0000259" key="16">
    <source>
        <dbReference type="PROSITE" id="PS51126"/>
    </source>
</evidence>
<feature type="coiled-coil region" evidence="14">
    <location>
        <begin position="1133"/>
        <end position="1248"/>
    </location>
</feature>
<organism evidence="18 19">
    <name type="scientific">Scophthalmus maximus</name>
    <name type="common">Turbot</name>
    <name type="synonym">Psetta maxima</name>
    <dbReference type="NCBI Taxonomy" id="52904"/>
    <lineage>
        <taxon>Eukaryota</taxon>
        <taxon>Metazoa</taxon>
        <taxon>Chordata</taxon>
        <taxon>Craniata</taxon>
        <taxon>Vertebrata</taxon>
        <taxon>Euteleostomi</taxon>
        <taxon>Actinopterygii</taxon>
        <taxon>Neopterygii</taxon>
        <taxon>Teleostei</taxon>
        <taxon>Neoteleostei</taxon>
        <taxon>Acanthomorphata</taxon>
        <taxon>Carangaria</taxon>
        <taxon>Pleuronectiformes</taxon>
        <taxon>Pleuronectoidei</taxon>
        <taxon>Scophthalmidae</taxon>
        <taxon>Scophthalmus</taxon>
    </lineage>
</organism>
<feature type="coiled-coil region" evidence="14">
    <location>
        <begin position="2574"/>
        <end position="2675"/>
    </location>
</feature>
<keyword evidence="6 13" id="KW-0067">ATP-binding</keyword>
<feature type="domain" description="Dilute" evidence="16">
    <location>
        <begin position="3110"/>
        <end position="3387"/>
    </location>
</feature>
<keyword evidence="4" id="KW-0677">Repeat</keyword>